<dbReference type="PANTHER" id="PTHR34380:SF2">
    <property type="entry name" value="OS01G0656900 PROTEIN"/>
    <property type="match status" value="1"/>
</dbReference>
<proteinExistence type="predicted"/>
<comment type="caution">
    <text evidence="3">The sequence shown here is derived from an EMBL/GenBank/DDBJ whole genome shotgun (WGS) entry which is preliminary data.</text>
</comment>
<feature type="compositionally biased region" description="Polar residues" evidence="2">
    <location>
        <begin position="461"/>
        <end position="475"/>
    </location>
</feature>
<feature type="region of interest" description="Disordered" evidence="2">
    <location>
        <begin position="531"/>
        <end position="574"/>
    </location>
</feature>
<feature type="region of interest" description="Disordered" evidence="2">
    <location>
        <begin position="455"/>
        <end position="475"/>
    </location>
</feature>
<reference evidence="3" key="2">
    <citation type="submission" date="2021-02" db="EMBL/GenBank/DDBJ databases">
        <authorList>
            <person name="Kimball J.A."/>
            <person name="Haas M.W."/>
            <person name="Macchietto M."/>
            <person name="Kono T."/>
            <person name="Duquette J."/>
            <person name="Shao M."/>
        </authorList>
    </citation>
    <scope>NUCLEOTIDE SEQUENCE</scope>
    <source>
        <tissue evidence="3">Fresh leaf tissue</tissue>
    </source>
</reference>
<name>A0A8J5S0M6_ZIZPA</name>
<sequence length="760" mass="83922">MRKEILTLIRAHTPVSSRLSLSEQSPTYHLIATIRRSTSSFILQACPISLRLHTTAMSSDFDPVSREAELARLPGPKLVHHLRYSILRADYDAAERVLEARDRRLEAALAENGELQRKYEALLVLDAEAQPRPRAREEAEEMLHQPPPAPFVQRRGTVQPEKGPGEMSKIVLHSPLRGRGRGRGRRAREGDDDDVPLRQLRQRWKRRRQGEPRAVESEKVDGQGQHSSGVPIKRKPYDNLSVPRREEDEDEDEDDTVPLRLLWKRRRQGEPRAAESGIGDDLRKCSHVRINVPEERAAQIVGNPKDSKSAPFVQRGGTVQPEKGAGEMSKIMLHSPVRGSMLQKGFREQDKRIGGVEMTKVLQGGSGIWEHVELQKKSANCVSNDVLKCQDNATAIVVKKGDLSMQSYSLAMPVVGCVPSVTTNLQKGNSKMCNAPGGSSGVGSRNGVPEMGVSHLPKGNGQMNKTSMVESSSRCGNKNVRSYMQKGSPLLSQIEEVSFEETRVAAVPSLSFCSLSGQELADGKLSNKLVSEGSPKYGENNNNAGSQKRSSQSRQTEGAKIIGERSSDEEPRVATLPQPILSNCSTDEQNNSISKNSEVCHSTARKSLSEPGSSCTPLKRVILPPSSSKSTSIKEKRQTSWLPSAITRCWESDGHMTASLVANMELSMQALCALYRQRKLVPESNGGQTETTGLSKSDTYRATQLAIFLLDRDFLGPVKRTAEEVVSHDATLPILLQKVAISFSKVLFDIYRNKEDPYFC</sequence>
<evidence type="ECO:0000313" key="3">
    <source>
        <dbReference type="EMBL" id="KAG8055988.1"/>
    </source>
</evidence>
<feature type="compositionally biased region" description="Basic and acidic residues" evidence="2">
    <location>
        <begin position="209"/>
        <end position="221"/>
    </location>
</feature>
<organism evidence="3 4">
    <name type="scientific">Zizania palustris</name>
    <name type="common">Northern wild rice</name>
    <dbReference type="NCBI Taxonomy" id="103762"/>
    <lineage>
        <taxon>Eukaryota</taxon>
        <taxon>Viridiplantae</taxon>
        <taxon>Streptophyta</taxon>
        <taxon>Embryophyta</taxon>
        <taxon>Tracheophyta</taxon>
        <taxon>Spermatophyta</taxon>
        <taxon>Magnoliopsida</taxon>
        <taxon>Liliopsida</taxon>
        <taxon>Poales</taxon>
        <taxon>Poaceae</taxon>
        <taxon>BOP clade</taxon>
        <taxon>Oryzoideae</taxon>
        <taxon>Oryzeae</taxon>
        <taxon>Zizaniinae</taxon>
        <taxon>Zizania</taxon>
    </lineage>
</organism>
<feature type="region of interest" description="Disordered" evidence="2">
    <location>
        <begin position="604"/>
        <end position="636"/>
    </location>
</feature>
<feature type="compositionally biased region" description="Polar residues" evidence="2">
    <location>
        <begin position="539"/>
        <end position="556"/>
    </location>
</feature>
<feature type="region of interest" description="Disordered" evidence="2">
    <location>
        <begin position="304"/>
        <end position="324"/>
    </location>
</feature>
<accession>A0A8J5S0M6</accession>
<dbReference type="AlphaFoldDB" id="A0A8J5S0M6"/>
<feature type="region of interest" description="Disordered" evidence="2">
    <location>
        <begin position="131"/>
        <end position="255"/>
    </location>
</feature>
<evidence type="ECO:0000256" key="1">
    <source>
        <dbReference type="SAM" id="Coils"/>
    </source>
</evidence>
<evidence type="ECO:0000313" key="4">
    <source>
        <dbReference type="Proteomes" id="UP000729402"/>
    </source>
</evidence>
<feature type="compositionally biased region" description="Basic residues" evidence="2">
    <location>
        <begin position="176"/>
        <end position="186"/>
    </location>
</feature>
<reference evidence="3" key="1">
    <citation type="journal article" date="2021" name="bioRxiv">
        <title>Whole Genome Assembly and Annotation of Northern Wild Rice, Zizania palustris L., Supports a Whole Genome Duplication in the Zizania Genus.</title>
        <authorList>
            <person name="Haas M."/>
            <person name="Kono T."/>
            <person name="Macchietto M."/>
            <person name="Millas R."/>
            <person name="McGilp L."/>
            <person name="Shao M."/>
            <person name="Duquette J."/>
            <person name="Hirsch C.N."/>
            <person name="Kimball J."/>
        </authorList>
    </citation>
    <scope>NUCLEOTIDE SEQUENCE</scope>
    <source>
        <tissue evidence="3">Fresh leaf tissue</tissue>
    </source>
</reference>
<feature type="compositionally biased region" description="Basic and acidic residues" evidence="2">
    <location>
        <begin position="562"/>
        <end position="572"/>
    </location>
</feature>
<feature type="coiled-coil region" evidence="1">
    <location>
        <begin position="91"/>
        <end position="125"/>
    </location>
</feature>
<dbReference type="EMBL" id="JAAALK010000288">
    <property type="protein sequence ID" value="KAG8055988.1"/>
    <property type="molecule type" value="Genomic_DNA"/>
</dbReference>
<evidence type="ECO:0000256" key="2">
    <source>
        <dbReference type="SAM" id="MobiDB-lite"/>
    </source>
</evidence>
<dbReference type="PANTHER" id="PTHR34380">
    <property type="entry name" value="BNAA03G12380D PROTEIN"/>
    <property type="match status" value="1"/>
</dbReference>
<dbReference type="Proteomes" id="UP000729402">
    <property type="component" value="Unassembled WGS sequence"/>
</dbReference>
<gene>
    <name evidence="3" type="ORF">GUJ93_ZPchr0001g30230</name>
</gene>
<keyword evidence="4" id="KW-1185">Reference proteome</keyword>
<keyword evidence="1" id="KW-0175">Coiled coil</keyword>
<protein>
    <submittedName>
        <fullName evidence="3">Uncharacterized protein</fullName>
    </submittedName>
</protein>
<feature type="compositionally biased region" description="Basic and acidic residues" evidence="2">
    <location>
        <begin position="131"/>
        <end position="143"/>
    </location>
</feature>
<dbReference type="OrthoDB" id="1899721at2759"/>